<dbReference type="InterPro" id="IPR050176">
    <property type="entry name" value="LTTR"/>
</dbReference>
<evidence type="ECO:0000256" key="3">
    <source>
        <dbReference type="ARBA" id="ARBA00023125"/>
    </source>
</evidence>
<comment type="similarity">
    <text evidence="1">Belongs to the LysR transcriptional regulatory family.</text>
</comment>
<protein>
    <submittedName>
        <fullName evidence="6">LysR family transcriptional regulator</fullName>
    </submittedName>
</protein>
<feature type="domain" description="HTH lysR-type" evidence="5">
    <location>
        <begin position="6"/>
        <end position="63"/>
    </location>
</feature>
<evidence type="ECO:0000256" key="2">
    <source>
        <dbReference type="ARBA" id="ARBA00023015"/>
    </source>
</evidence>
<dbReference type="Gene3D" id="1.10.10.10">
    <property type="entry name" value="Winged helix-like DNA-binding domain superfamily/Winged helix DNA-binding domain"/>
    <property type="match status" value="1"/>
</dbReference>
<dbReference type="Pfam" id="PF00126">
    <property type="entry name" value="HTH_1"/>
    <property type="match status" value="1"/>
</dbReference>
<dbReference type="AlphaFoldDB" id="A0A850LL33"/>
<proteinExistence type="inferred from homology"/>
<reference evidence="6 7" key="1">
    <citation type="journal article" date="2020" name="Proc. Natl. Acad. Sci. U.S.A.">
        <title>Ecological drivers of bacterial community assembly in synthetic phycospheres.</title>
        <authorList>
            <person name="Fu H."/>
            <person name="Uchimiya M."/>
            <person name="Gore J."/>
            <person name="Moran M.A."/>
        </authorList>
    </citation>
    <scope>NUCLEOTIDE SEQUENCE [LARGE SCALE GENOMIC DNA]</scope>
    <source>
        <strain evidence="6">HF-Din03</strain>
    </source>
</reference>
<keyword evidence="4" id="KW-0804">Transcription</keyword>
<evidence type="ECO:0000259" key="5">
    <source>
        <dbReference type="PROSITE" id="PS50931"/>
    </source>
</evidence>
<keyword evidence="3" id="KW-0238">DNA-binding</keyword>
<dbReference type="OMA" id="QWIVMNA"/>
<keyword evidence="2" id="KW-0805">Transcription regulation</keyword>
<evidence type="ECO:0000256" key="1">
    <source>
        <dbReference type="ARBA" id="ARBA00009437"/>
    </source>
</evidence>
<organism evidence="6 7">
    <name type="scientific">Ruegeria pomeroyi</name>
    <dbReference type="NCBI Taxonomy" id="89184"/>
    <lineage>
        <taxon>Bacteria</taxon>
        <taxon>Pseudomonadati</taxon>
        <taxon>Pseudomonadota</taxon>
        <taxon>Alphaproteobacteria</taxon>
        <taxon>Rhodobacterales</taxon>
        <taxon>Roseobacteraceae</taxon>
        <taxon>Ruegeria</taxon>
    </lineage>
</organism>
<dbReference type="InterPro" id="IPR036388">
    <property type="entry name" value="WH-like_DNA-bd_sf"/>
</dbReference>
<evidence type="ECO:0000313" key="6">
    <source>
        <dbReference type="EMBL" id="NVK98429.1"/>
    </source>
</evidence>
<dbReference type="Proteomes" id="UP000565723">
    <property type="component" value="Unassembled WGS sequence"/>
</dbReference>
<dbReference type="PANTHER" id="PTHR30579">
    <property type="entry name" value="TRANSCRIPTIONAL REGULATOR"/>
    <property type="match status" value="1"/>
</dbReference>
<sequence length="275" mass="30474">MNETNFDWDDLRLFLAVAREGGLAAAAASTGKSAPTLGRRMLNLERRLGSDLFQRMARGYALTEDGQHLLAKAARLESLVLPITAIDPEQAIPVVKVSAGSWVTHLLCANVSEIIGSDRIRLRFIASDDVADIGRREALIGIRNHRPEGSGLAGRRITRVRFAVYARNRKVNTWARVIATTPSAKWVREEARTADAIEVTSPRNALDLALAGTARVVLPTFIGSQFDTLKQVSPLIGDLEHEQWLVTHHEDRFVPQVRKVIDRIYLILKQAKTSS</sequence>
<comment type="caution">
    <text evidence="6">The sequence shown here is derived from an EMBL/GenBank/DDBJ whole genome shotgun (WGS) entry which is preliminary data.</text>
</comment>
<evidence type="ECO:0000313" key="7">
    <source>
        <dbReference type="Proteomes" id="UP000565723"/>
    </source>
</evidence>
<accession>A0A850LL33</accession>
<dbReference type="GO" id="GO:0003700">
    <property type="term" value="F:DNA-binding transcription factor activity"/>
    <property type="evidence" value="ECO:0007669"/>
    <property type="project" value="InterPro"/>
</dbReference>
<dbReference type="InterPro" id="IPR000847">
    <property type="entry name" value="LysR_HTH_N"/>
</dbReference>
<dbReference type="EMBL" id="JABXIY010000047">
    <property type="protein sequence ID" value="NVK98429.1"/>
    <property type="molecule type" value="Genomic_DNA"/>
</dbReference>
<dbReference type="PROSITE" id="PS50931">
    <property type="entry name" value="HTH_LYSR"/>
    <property type="match status" value="1"/>
</dbReference>
<dbReference type="SUPFAM" id="SSF46785">
    <property type="entry name" value="Winged helix' DNA-binding domain"/>
    <property type="match status" value="1"/>
</dbReference>
<dbReference type="PANTHER" id="PTHR30579:SF3">
    <property type="entry name" value="TRANSCRIPTIONAL REGULATORY PROTEIN"/>
    <property type="match status" value="1"/>
</dbReference>
<name>A0A850LL33_9RHOB</name>
<evidence type="ECO:0000256" key="4">
    <source>
        <dbReference type="ARBA" id="ARBA00023163"/>
    </source>
</evidence>
<dbReference type="SUPFAM" id="SSF53850">
    <property type="entry name" value="Periplasmic binding protein-like II"/>
    <property type="match status" value="1"/>
</dbReference>
<dbReference type="InterPro" id="IPR036390">
    <property type="entry name" value="WH_DNA-bd_sf"/>
</dbReference>
<dbReference type="GO" id="GO:0003677">
    <property type="term" value="F:DNA binding"/>
    <property type="evidence" value="ECO:0007669"/>
    <property type="project" value="UniProtKB-KW"/>
</dbReference>
<gene>
    <name evidence="6" type="ORF">HW564_16010</name>
</gene>